<dbReference type="AlphaFoldDB" id="D3BA90"/>
<dbReference type="EMBL" id="ADBJ01000025">
    <property type="protein sequence ID" value="EFA81477.1"/>
    <property type="molecule type" value="Genomic_DNA"/>
</dbReference>
<keyword evidence="2" id="KW-1185">Reference proteome</keyword>
<comment type="caution">
    <text evidence="1">The sequence shown here is derived from an EMBL/GenBank/DDBJ whole genome shotgun (WGS) entry which is preliminary data.</text>
</comment>
<protein>
    <submittedName>
        <fullName evidence="1">Uncharacterized protein</fullName>
    </submittedName>
</protein>
<name>D3BA90_HETP5</name>
<dbReference type="RefSeq" id="XP_020433595.1">
    <property type="nucleotide sequence ID" value="XM_020576346.1"/>
</dbReference>
<dbReference type="Proteomes" id="UP000001396">
    <property type="component" value="Unassembled WGS sequence"/>
</dbReference>
<sequence>MLIKNLSAINLKTSSTSNIMLNQNNINIQQSNSNYGSLIGQSSNQSTGYFWFRQ</sequence>
<proteinExistence type="predicted"/>
<dbReference type="InParanoid" id="D3BA90"/>
<dbReference type="GeneID" id="31360950"/>
<evidence type="ECO:0000313" key="2">
    <source>
        <dbReference type="Proteomes" id="UP000001396"/>
    </source>
</evidence>
<accession>D3BA90</accession>
<organism evidence="1 2">
    <name type="scientific">Heterostelium pallidum (strain ATCC 26659 / Pp 5 / PN500)</name>
    <name type="common">Cellular slime mold</name>
    <name type="synonym">Polysphondylium pallidum</name>
    <dbReference type="NCBI Taxonomy" id="670386"/>
    <lineage>
        <taxon>Eukaryota</taxon>
        <taxon>Amoebozoa</taxon>
        <taxon>Evosea</taxon>
        <taxon>Eumycetozoa</taxon>
        <taxon>Dictyostelia</taxon>
        <taxon>Acytosteliales</taxon>
        <taxon>Acytosteliaceae</taxon>
        <taxon>Heterostelium</taxon>
    </lineage>
</organism>
<gene>
    <name evidence="1" type="ORF">PPL_05465</name>
</gene>
<evidence type="ECO:0000313" key="1">
    <source>
        <dbReference type="EMBL" id="EFA81477.1"/>
    </source>
</evidence>
<reference evidence="1 2" key="1">
    <citation type="journal article" date="2011" name="Genome Res.">
        <title>Phylogeny-wide analysis of social amoeba genomes highlights ancient origins for complex intercellular communication.</title>
        <authorList>
            <person name="Heidel A.J."/>
            <person name="Lawal H.M."/>
            <person name="Felder M."/>
            <person name="Schilde C."/>
            <person name="Helps N.R."/>
            <person name="Tunggal B."/>
            <person name="Rivero F."/>
            <person name="John U."/>
            <person name="Schleicher M."/>
            <person name="Eichinger L."/>
            <person name="Platzer M."/>
            <person name="Noegel A.A."/>
            <person name="Schaap P."/>
            <person name="Gloeckner G."/>
        </authorList>
    </citation>
    <scope>NUCLEOTIDE SEQUENCE [LARGE SCALE GENOMIC DNA]</scope>
    <source>
        <strain evidence="2">ATCC 26659 / Pp 5 / PN500</strain>
    </source>
</reference>